<dbReference type="InterPro" id="IPR018060">
    <property type="entry name" value="HTH_AraC"/>
</dbReference>
<evidence type="ECO:0000313" key="5">
    <source>
        <dbReference type="EMBL" id="QIS16054.1"/>
    </source>
</evidence>
<evidence type="ECO:0000259" key="4">
    <source>
        <dbReference type="PROSITE" id="PS01124"/>
    </source>
</evidence>
<evidence type="ECO:0000256" key="1">
    <source>
        <dbReference type="ARBA" id="ARBA00023015"/>
    </source>
</evidence>
<protein>
    <submittedName>
        <fullName evidence="5">Helix-turn-helix domain-containing protein</fullName>
    </submittedName>
</protein>
<dbReference type="Proteomes" id="UP000503540">
    <property type="component" value="Chromosome"/>
</dbReference>
<keyword evidence="1" id="KW-0805">Transcription regulation</keyword>
<dbReference type="PANTHER" id="PTHR46796">
    <property type="entry name" value="HTH-TYPE TRANSCRIPTIONAL ACTIVATOR RHAS-RELATED"/>
    <property type="match status" value="1"/>
</dbReference>
<keyword evidence="2" id="KW-0238">DNA-binding</keyword>
<gene>
    <name evidence="5" type="ORF">F5544_41220</name>
</gene>
<proteinExistence type="predicted"/>
<organism evidence="5 6">
    <name type="scientific">Nocardia arthritidis</name>
    <dbReference type="NCBI Taxonomy" id="228602"/>
    <lineage>
        <taxon>Bacteria</taxon>
        <taxon>Bacillati</taxon>
        <taxon>Actinomycetota</taxon>
        <taxon>Actinomycetes</taxon>
        <taxon>Mycobacteriales</taxon>
        <taxon>Nocardiaceae</taxon>
        <taxon>Nocardia</taxon>
    </lineage>
</organism>
<keyword evidence="6" id="KW-1185">Reference proteome</keyword>
<evidence type="ECO:0000256" key="2">
    <source>
        <dbReference type="ARBA" id="ARBA00023125"/>
    </source>
</evidence>
<evidence type="ECO:0000256" key="3">
    <source>
        <dbReference type="ARBA" id="ARBA00023163"/>
    </source>
</evidence>
<dbReference type="GO" id="GO:0043565">
    <property type="term" value="F:sequence-specific DNA binding"/>
    <property type="evidence" value="ECO:0007669"/>
    <property type="project" value="InterPro"/>
</dbReference>
<dbReference type="InterPro" id="IPR050204">
    <property type="entry name" value="AraC_XylS_family_regulators"/>
</dbReference>
<evidence type="ECO:0000313" key="6">
    <source>
        <dbReference type="Proteomes" id="UP000503540"/>
    </source>
</evidence>
<dbReference type="PROSITE" id="PS00041">
    <property type="entry name" value="HTH_ARAC_FAMILY_1"/>
    <property type="match status" value="1"/>
</dbReference>
<dbReference type="Pfam" id="PF12833">
    <property type="entry name" value="HTH_18"/>
    <property type="match status" value="1"/>
</dbReference>
<feature type="domain" description="HTH araC/xylS-type" evidence="4">
    <location>
        <begin position="151"/>
        <end position="231"/>
    </location>
</feature>
<name>A0A6G9YS74_9NOCA</name>
<reference evidence="5 6" key="1">
    <citation type="journal article" date="2019" name="ACS Chem. Biol.">
        <title>Identification and Mobilization of a Cryptic Antibiotic Biosynthesis Gene Locus from a Human-Pathogenic Nocardia Isolate.</title>
        <authorList>
            <person name="Herisse M."/>
            <person name="Ishida K."/>
            <person name="Porter J.L."/>
            <person name="Howden B."/>
            <person name="Hertweck C."/>
            <person name="Stinear T.P."/>
            <person name="Pidot S.J."/>
        </authorList>
    </citation>
    <scope>NUCLEOTIDE SEQUENCE [LARGE SCALE GENOMIC DNA]</scope>
    <source>
        <strain evidence="5 6">AUSMDU00012717</strain>
    </source>
</reference>
<dbReference type="GO" id="GO:0003700">
    <property type="term" value="F:DNA-binding transcription factor activity"/>
    <property type="evidence" value="ECO:0007669"/>
    <property type="project" value="InterPro"/>
</dbReference>
<dbReference type="PANTHER" id="PTHR46796:SF2">
    <property type="entry name" value="TRANSCRIPTIONAL REGULATORY PROTEIN"/>
    <property type="match status" value="1"/>
</dbReference>
<dbReference type="EMBL" id="CP046172">
    <property type="protein sequence ID" value="QIS16054.1"/>
    <property type="molecule type" value="Genomic_DNA"/>
</dbReference>
<dbReference type="PROSITE" id="PS01124">
    <property type="entry name" value="HTH_ARAC_FAMILY_2"/>
    <property type="match status" value="1"/>
</dbReference>
<dbReference type="AlphaFoldDB" id="A0A6G9YS74"/>
<dbReference type="KEGG" id="nah:F5544_41220"/>
<sequence>MITTSTDWRIERNDRVLRFATGNGIDAYGETRAMAVGLHCHPVRKLVLPISGTVVLDGAHLPGVVVPPQLIHSCATTSGFVTLLVEPWRLSPVTGVVPLDGGTVRRLLDALGDEWDFAAAYSELSGIFGAGPALDPRLGHVLRSCGHTGGFEHLAREIGLSAPRLRALVRSAIGVPLSRIRQWQRLRVAVGELAHRPLAESAALAGFADQSHLTRTAQRLLGRTPGSLGPG</sequence>
<dbReference type="SMART" id="SM00342">
    <property type="entry name" value="HTH_ARAC"/>
    <property type="match status" value="1"/>
</dbReference>
<keyword evidence="3" id="KW-0804">Transcription</keyword>
<dbReference type="Gene3D" id="1.10.10.60">
    <property type="entry name" value="Homeodomain-like"/>
    <property type="match status" value="1"/>
</dbReference>
<dbReference type="RefSeq" id="WP_238846933.1">
    <property type="nucleotide sequence ID" value="NZ_CP046172.1"/>
</dbReference>
<dbReference type="InterPro" id="IPR018062">
    <property type="entry name" value="HTH_AraC-typ_CS"/>
</dbReference>
<accession>A0A6G9YS74</accession>